<proteinExistence type="predicted"/>
<comment type="caution">
    <text evidence="2">The sequence shown here is derived from an EMBL/GenBank/DDBJ whole genome shotgun (WGS) entry which is preliminary data.</text>
</comment>
<dbReference type="RefSeq" id="XP_024711756.1">
    <property type="nucleotide sequence ID" value="XM_024860006.1"/>
</dbReference>
<dbReference type="OrthoDB" id="4085546at2759"/>
<dbReference type="GeneID" id="36568076"/>
<organism evidence="2 3">
    <name type="scientific">Candidozyma pseudohaemuli</name>
    <dbReference type="NCBI Taxonomy" id="418784"/>
    <lineage>
        <taxon>Eukaryota</taxon>
        <taxon>Fungi</taxon>
        <taxon>Dikarya</taxon>
        <taxon>Ascomycota</taxon>
        <taxon>Saccharomycotina</taxon>
        <taxon>Pichiomycetes</taxon>
        <taxon>Metschnikowiaceae</taxon>
        <taxon>Candidozyma</taxon>
    </lineage>
</organism>
<sequence>MDENFLAPAPTWHFRLPWRRKVSAADVAKLQAKTNKRSRKLHRALDKQKAALQAWGASLSDENRDMIFHYVRLVDQLGDVLKFDGPCDAMEGVAAREAKREELVAKDQKLVKQRAHVAVKYGPKCTQALELGEEIKENRSRIALSLEQLAEAIGVELRAALKEYLGKLKLAVGRVGNAAERLEVGDGGGELECNFEVSEVKVDKEETATEEVTEVEKAEEKADKAEVEDIPKAKDQPWARMPSMFARALTIVGKKVRKGDTEKKILKPEDTKYPYPSDPKEIKVLLGKQALERKENRAQMPLRMASRLEAEKIGKTELQNEWANVDNDIDEKLQGRGTGANGTVHRVWNGW</sequence>
<dbReference type="Proteomes" id="UP000241107">
    <property type="component" value="Unassembled WGS sequence"/>
</dbReference>
<name>A0A2P7YGY8_9ASCO</name>
<evidence type="ECO:0000313" key="3">
    <source>
        <dbReference type="Proteomes" id="UP000241107"/>
    </source>
</evidence>
<evidence type="ECO:0000313" key="2">
    <source>
        <dbReference type="EMBL" id="PSK35231.1"/>
    </source>
</evidence>
<dbReference type="AlphaFoldDB" id="A0A2P7YGY8"/>
<reference evidence="2 3" key="1">
    <citation type="submission" date="2018-03" db="EMBL/GenBank/DDBJ databases">
        <title>Candida pseudohaemulonii genome assembly and annotation.</title>
        <authorList>
            <person name="Munoz J.F."/>
            <person name="Gade L.G."/>
            <person name="Chow N.A."/>
            <person name="Litvintseva A.P."/>
            <person name="Loparev V.N."/>
            <person name="Cuomo C.A."/>
        </authorList>
    </citation>
    <scope>NUCLEOTIDE SEQUENCE [LARGE SCALE GENOMIC DNA]</scope>
    <source>
        <strain evidence="2 3">B12108</strain>
    </source>
</reference>
<dbReference type="EMBL" id="PYFQ01000017">
    <property type="protein sequence ID" value="PSK35231.1"/>
    <property type="molecule type" value="Genomic_DNA"/>
</dbReference>
<evidence type="ECO:0000256" key="1">
    <source>
        <dbReference type="SAM" id="MobiDB-lite"/>
    </source>
</evidence>
<gene>
    <name evidence="2" type="ORF">C7M61_004689</name>
</gene>
<dbReference type="VEuPathDB" id="FungiDB:C7M61_004689"/>
<protein>
    <submittedName>
        <fullName evidence="2">Uncharacterized protein</fullName>
    </submittedName>
</protein>
<feature type="compositionally biased region" description="Basic and acidic residues" evidence="1">
    <location>
        <begin position="214"/>
        <end position="230"/>
    </location>
</feature>
<keyword evidence="3" id="KW-1185">Reference proteome</keyword>
<accession>A0A2P7YGY8</accession>
<feature type="region of interest" description="Disordered" evidence="1">
    <location>
        <begin position="206"/>
        <end position="230"/>
    </location>
</feature>